<dbReference type="GO" id="GO:0006269">
    <property type="term" value="P:DNA replication, synthesis of primer"/>
    <property type="evidence" value="ECO:0007669"/>
    <property type="project" value="TreeGrafter"/>
</dbReference>
<dbReference type="Gene3D" id="3.40.1360.10">
    <property type="match status" value="1"/>
</dbReference>
<sequence length="337" mass="38693">MKQQQIINLLKSIGIYSRQGASDNLIVCCPLAEYRELHQFNKDNKPSMGILVKDAEPCIIHCFTCGYKNISLAKMLLELQQYRLDDQALDVAIDQATLIELPSEDEVLSLINDITNNQARNNGNYLLPKYEEDTPLDTSLWDTYKKKYHKYFEDRGITLDTCKDFESGYDREKKRVMLPVYDKNNILRGAVGRSIIPNIDPKYLNYWEFNKGKYLMGEHLIHKNNILIITEGMFDLLKGYQYLKQHDLLGTYSIVALMGARLTDIQAITIVKLAGEVVLFLDNDDVGRENSKHIATLLAKSIMVTGVNWSILKNNKKDLGELSYDEFDTMLNLTEIM</sequence>
<dbReference type="InterPro" id="IPR050219">
    <property type="entry name" value="DnaG_primase"/>
</dbReference>
<gene>
    <name evidence="1" type="ORF">UFOVP755_23</name>
</gene>
<organism evidence="1">
    <name type="scientific">uncultured Caudovirales phage</name>
    <dbReference type="NCBI Taxonomy" id="2100421"/>
    <lineage>
        <taxon>Viruses</taxon>
        <taxon>Duplodnaviria</taxon>
        <taxon>Heunggongvirae</taxon>
        <taxon>Uroviricota</taxon>
        <taxon>Caudoviricetes</taxon>
        <taxon>Peduoviridae</taxon>
        <taxon>Maltschvirus</taxon>
        <taxon>Maltschvirus maltsch</taxon>
    </lineage>
</organism>
<protein>
    <submittedName>
        <fullName evidence="1">Toprim-like</fullName>
    </submittedName>
</protein>
<dbReference type="EMBL" id="LR798356">
    <property type="protein sequence ID" value="CAB5225958.1"/>
    <property type="molecule type" value="Genomic_DNA"/>
</dbReference>
<dbReference type="SUPFAM" id="SSF56731">
    <property type="entry name" value="DNA primase core"/>
    <property type="match status" value="1"/>
</dbReference>
<dbReference type="Pfam" id="PF13155">
    <property type="entry name" value="Toprim_2"/>
    <property type="match status" value="1"/>
</dbReference>
<accession>A0A6J7X5U6</accession>
<name>A0A6J7X5U6_9CAUD</name>
<evidence type="ECO:0000313" key="1">
    <source>
        <dbReference type="EMBL" id="CAB5225958.1"/>
    </source>
</evidence>
<reference evidence="1" key="1">
    <citation type="submission" date="2020-05" db="EMBL/GenBank/DDBJ databases">
        <authorList>
            <person name="Chiriac C."/>
            <person name="Salcher M."/>
            <person name="Ghai R."/>
            <person name="Kavagutti S V."/>
        </authorList>
    </citation>
    <scope>NUCLEOTIDE SEQUENCE</scope>
</reference>
<dbReference type="PANTHER" id="PTHR30313">
    <property type="entry name" value="DNA PRIMASE"/>
    <property type="match status" value="1"/>
</dbReference>
<dbReference type="PANTHER" id="PTHR30313:SF2">
    <property type="entry name" value="DNA PRIMASE"/>
    <property type="match status" value="1"/>
</dbReference>
<proteinExistence type="predicted"/>